<dbReference type="BioCyc" id="RPAL316057:RPD_RS00310-MONOMER"/>
<dbReference type="eggNOG" id="ENOG50331FR">
    <property type="taxonomic scope" value="Bacteria"/>
</dbReference>
<proteinExistence type="predicted"/>
<name>Q13F36_RHOPS</name>
<protein>
    <recommendedName>
        <fullName evidence="3">Antitoxin Xre/MbcA/ParS-like toxin-binding domain-containing protein</fullName>
    </recommendedName>
</protein>
<accession>Q13F36</accession>
<dbReference type="STRING" id="316057.RPD_0063"/>
<sequence length="337" mass="37392">MASRHFLKGLIKLSTREPWSDRFEQILEDHLILACDETGLEIDDVVSTIGEDLFMSTVWACAFEDFLTREFDDGENAIDDYLKRRGWKESAAVVTYMAALRNSTMSLYEVSDLVPGASFRARDLIRGGEPVLISERSALQVYPGFHSTGATSWSWVAEGKPAPARSGAGESSTKSLTFESWLDDGALVLGDIRLEDQSLVLRVNSRQRSDRGCALLSEVLGPRVGAPSVKMESVEQMMASRGVAAPDQLDIPEQEQCAIIHRSMDRHYRDVLDQPVAMLGGKTPRAAVKTKSGRTKVVDWLKMIENQSAKSADPSSPMANYDFGWLWAELGISELRR</sequence>
<dbReference type="EMBL" id="CP000283">
    <property type="protein sequence ID" value="ABE37303.1"/>
    <property type="molecule type" value="Genomic_DNA"/>
</dbReference>
<evidence type="ECO:0000313" key="2">
    <source>
        <dbReference type="Proteomes" id="UP000001818"/>
    </source>
</evidence>
<dbReference type="KEGG" id="rpd:RPD_0063"/>
<dbReference type="AlphaFoldDB" id="Q13F36"/>
<organism evidence="1 2">
    <name type="scientific">Rhodopseudomonas palustris (strain BisB5)</name>
    <dbReference type="NCBI Taxonomy" id="316057"/>
    <lineage>
        <taxon>Bacteria</taxon>
        <taxon>Pseudomonadati</taxon>
        <taxon>Pseudomonadota</taxon>
        <taxon>Alphaproteobacteria</taxon>
        <taxon>Hyphomicrobiales</taxon>
        <taxon>Nitrobacteraceae</taxon>
        <taxon>Rhodopseudomonas</taxon>
    </lineage>
</organism>
<gene>
    <name evidence="1" type="ordered locus">RPD_0063</name>
</gene>
<evidence type="ECO:0008006" key="3">
    <source>
        <dbReference type="Google" id="ProtNLM"/>
    </source>
</evidence>
<dbReference type="Proteomes" id="UP000001818">
    <property type="component" value="Chromosome"/>
</dbReference>
<dbReference type="HOGENOM" id="CLU_048885_0_0_5"/>
<reference evidence="1 2" key="1">
    <citation type="submission" date="2006-03" db="EMBL/GenBank/DDBJ databases">
        <title>Complete sequence of Rhodopseudomonas palustris BisB5.</title>
        <authorList>
            <consortium name="US DOE Joint Genome Institute"/>
            <person name="Copeland A."/>
            <person name="Lucas S."/>
            <person name="Lapidus A."/>
            <person name="Barry K."/>
            <person name="Detter J.C."/>
            <person name="Glavina del Rio T."/>
            <person name="Hammon N."/>
            <person name="Israni S."/>
            <person name="Dalin E."/>
            <person name="Tice H."/>
            <person name="Pitluck S."/>
            <person name="Chain P."/>
            <person name="Malfatti S."/>
            <person name="Shin M."/>
            <person name="Vergez L."/>
            <person name="Schmutz J."/>
            <person name="Larimer F."/>
            <person name="Land M."/>
            <person name="Hauser L."/>
            <person name="Pelletier D.A."/>
            <person name="Kyrpides N."/>
            <person name="Lykidis A."/>
            <person name="Oda Y."/>
            <person name="Harwood C.S."/>
            <person name="Richardson P."/>
        </authorList>
    </citation>
    <scope>NUCLEOTIDE SEQUENCE [LARGE SCALE GENOMIC DNA]</scope>
    <source>
        <strain evidence="1 2">BisB5</strain>
    </source>
</reference>
<evidence type="ECO:0000313" key="1">
    <source>
        <dbReference type="EMBL" id="ABE37303.1"/>
    </source>
</evidence>